<reference evidence="4" key="1">
    <citation type="submission" date="2016-12" db="EMBL/GenBank/DDBJ databases">
        <authorList>
            <person name="Varghese N."/>
            <person name="Submissions S."/>
        </authorList>
    </citation>
    <scope>NUCLEOTIDE SEQUENCE [LARGE SCALE GENOMIC DNA]</scope>
    <source>
        <strain evidence="4">DSM 11544</strain>
    </source>
</reference>
<dbReference type="PROSITE" id="PS51257">
    <property type="entry name" value="PROKAR_LIPOPROTEIN"/>
    <property type="match status" value="1"/>
</dbReference>
<dbReference type="InterPro" id="IPR005064">
    <property type="entry name" value="BUG"/>
</dbReference>
<evidence type="ECO:0000313" key="4">
    <source>
        <dbReference type="Proteomes" id="UP000184010"/>
    </source>
</evidence>
<dbReference type="PANTHER" id="PTHR42928:SF5">
    <property type="entry name" value="BLR1237 PROTEIN"/>
    <property type="match status" value="1"/>
</dbReference>
<feature type="chain" id="PRO_5038442293" evidence="2">
    <location>
        <begin position="23"/>
        <end position="340"/>
    </location>
</feature>
<evidence type="ECO:0000256" key="1">
    <source>
        <dbReference type="ARBA" id="ARBA00006987"/>
    </source>
</evidence>
<dbReference type="Gene3D" id="3.40.190.10">
    <property type="entry name" value="Periplasmic binding protein-like II"/>
    <property type="match status" value="1"/>
</dbReference>
<evidence type="ECO:0000313" key="3">
    <source>
        <dbReference type="EMBL" id="SHN85297.1"/>
    </source>
</evidence>
<protein>
    <submittedName>
        <fullName evidence="3">Tripartite-type tricarboxylate transporter, receptor component TctC</fullName>
    </submittedName>
</protein>
<dbReference type="RefSeq" id="WP_072774588.1">
    <property type="nucleotide sequence ID" value="NZ_FRDN01000015.1"/>
</dbReference>
<dbReference type="Pfam" id="PF03401">
    <property type="entry name" value="TctC"/>
    <property type="match status" value="1"/>
</dbReference>
<dbReference type="Proteomes" id="UP000184010">
    <property type="component" value="Unassembled WGS sequence"/>
</dbReference>
<dbReference type="Gene3D" id="3.40.190.150">
    <property type="entry name" value="Bordetella uptake gene, domain 1"/>
    <property type="match status" value="1"/>
</dbReference>
<dbReference type="EMBL" id="FRDN01000015">
    <property type="protein sequence ID" value="SHN85297.1"/>
    <property type="molecule type" value="Genomic_DNA"/>
</dbReference>
<dbReference type="PIRSF" id="PIRSF017082">
    <property type="entry name" value="YflP"/>
    <property type="match status" value="1"/>
</dbReference>
<keyword evidence="2" id="KW-0732">Signal</keyword>
<organism evidence="3 4">
    <name type="scientific">Desulfitobacterium chlororespirans DSM 11544</name>
    <dbReference type="NCBI Taxonomy" id="1121395"/>
    <lineage>
        <taxon>Bacteria</taxon>
        <taxon>Bacillati</taxon>
        <taxon>Bacillota</taxon>
        <taxon>Clostridia</taxon>
        <taxon>Eubacteriales</taxon>
        <taxon>Desulfitobacteriaceae</taxon>
        <taxon>Desulfitobacterium</taxon>
    </lineage>
</organism>
<dbReference type="SUPFAM" id="SSF53850">
    <property type="entry name" value="Periplasmic binding protein-like II"/>
    <property type="match status" value="1"/>
</dbReference>
<accession>A0A1M7UQY5</accession>
<gene>
    <name evidence="3" type="ORF">SAMN02745215_04415</name>
</gene>
<proteinExistence type="inferred from homology"/>
<dbReference type="CDD" id="cd07012">
    <property type="entry name" value="PBP2_Bug_TTT"/>
    <property type="match status" value="1"/>
</dbReference>
<keyword evidence="3" id="KW-0675">Receptor</keyword>
<sequence length="340" mass="36379">MKKSKKLMALLAGVLTASILFTGCGGTQQEAMKNTEEQPKTEQKSAYPEKEVIFVCPWPAGGSSDLIVRTLSKGLDGIFTKPVVVVNREGANGIIATSGLTSTPADGYTISSGTNGLFTTSPLTQEGVNYSIENFDFLVGVTNEPIVISVPAGSPYQTFEDLVKASQEQNVTIRYGNSGIGGIPQLTLAYLFQLADINAQPIPFKGTAPAITAAIGGHVDAVASHPGEVIEHAKAGTLRPLAISSPERAAVFPDMPTMKELGYDIDMGVRKFVFAPKGMPEDVRVTLVEALTEVANSAEFKKTMEDAGLIHDVMTGEEVKKYLEEQLPIMKDLIEKMPKQ</sequence>
<dbReference type="InterPro" id="IPR042100">
    <property type="entry name" value="Bug_dom1"/>
</dbReference>
<dbReference type="STRING" id="1121395.SAMN02745215_04415"/>
<name>A0A1M7UQY5_9FIRM</name>
<dbReference type="AlphaFoldDB" id="A0A1M7UQY5"/>
<keyword evidence="4" id="KW-1185">Reference proteome</keyword>
<comment type="similarity">
    <text evidence="1">Belongs to the UPF0065 (bug) family.</text>
</comment>
<dbReference type="PANTHER" id="PTHR42928">
    <property type="entry name" value="TRICARBOXYLATE-BINDING PROTEIN"/>
    <property type="match status" value="1"/>
</dbReference>
<evidence type="ECO:0000256" key="2">
    <source>
        <dbReference type="SAM" id="SignalP"/>
    </source>
</evidence>
<feature type="signal peptide" evidence="2">
    <location>
        <begin position="1"/>
        <end position="22"/>
    </location>
</feature>